<dbReference type="InterPro" id="IPR041588">
    <property type="entry name" value="Integrase_H2C2"/>
</dbReference>
<dbReference type="EC" id="2.7.7.49" evidence="1"/>
<evidence type="ECO:0000259" key="2">
    <source>
        <dbReference type="PROSITE" id="PS50994"/>
    </source>
</evidence>
<dbReference type="InterPro" id="IPR012337">
    <property type="entry name" value="RNaseH-like_sf"/>
</dbReference>
<dbReference type="SUPFAM" id="SSF53098">
    <property type="entry name" value="Ribonuclease H-like"/>
    <property type="match status" value="1"/>
</dbReference>
<dbReference type="PANTHER" id="PTHR37984:SF5">
    <property type="entry name" value="PROTEIN NYNRIN-LIKE"/>
    <property type="match status" value="1"/>
</dbReference>
<dbReference type="InterPro" id="IPR050951">
    <property type="entry name" value="Retrovirus_Pol_polyprotein"/>
</dbReference>
<sequence>MFWVSDDIIYDANAKRSELHTDTCAKGLDALFLQADKADQLHPVYAISGRTSDIEKNSHSNCQALTFLNKNKTKSSQIVRWSNLLAEYEFEIKFKSGQSMKHADALSRAPLESSEGDLEDALIVKLSVYNILTREEEIILFQYTDPELKRKIELLRKKGDISASEKSENKDYILKQALFIKLCARTIVSKLYVVPKRMRKTLVIKYHDVNAHIGVDKCVRHISEYYYFPDNLSKFVQLEAMKSTRAQTTVTKLENFIQRFGAPERIITDRGSSFTSTKFKHVCNVHGIIHTKNSSRHPEANGLVDQMNRTLLPMLQTNVDSPESKTWDKDLKQLEGALIPL</sequence>
<comment type="caution">
    <text evidence="3">The sequence shown here is derived from an EMBL/GenBank/DDBJ whole genome shotgun (WGS) entry which is preliminary data.</text>
</comment>
<evidence type="ECO:0000313" key="4">
    <source>
        <dbReference type="Proteomes" id="UP001458880"/>
    </source>
</evidence>
<dbReference type="PANTHER" id="PTHR37984">
    <property type="entry name" value="PROTEIN CBG26694"/>
    <property type="match status" value="1"/>
</dbReference>
<dbReference type="InterPro" id="IPR036397">
    <property type="entry name" value="RNaseH_sf"/>
</dbReference>
<dbReference type="GO" id="GO:0003676">
    <property type="term" value="F:nucleic acid binding"/>
    <property type="evidence" value="ECO:0007669"/>
    <property type="project" value="InterPro"/>
</dbReference>
<evidence type="ECO:0000256" key="1">
    <source>
        <dbReference type="ARBA" id="ARBA00012493"/>
    </source>
</evidence>
<keyword evidence="4" id="KW-1185">Reference proteome</keyword>
<evidence type="ECO:0000313" key="3">
    <source>
        <dbReference type="EMBL" id="KAK9686516.1"/>
    </source>
</evidence>
<organism evidence="3 4">
    <name type="scientific">Popillia japonica</name>
    <name type="common">Japanese beetle</name>
    <dbReference type="NCBI Taxonomy" id="7064"/>
    <lineage>
        <taxon>Eukaryota</taxon>
        <taxon>Metazoa</taxon>
        <taxon>Ecdysozoa</taxon>
        <taxon>Arthropoda</taxon>
        <taxon>Hexapoda</taxon>
        <taxon>Insecta</taxon>
        <taxon>Pterygota</taxon>
        <taxon>Neoptera</taxon>
        <taxon>Endopterygota</taxon>
        <taxon>Coleoptera</taxon>
        <taxon>Polyphaga</taxon>
        <taxon>Scarabaeiformia</taxon>
        <taxon>Scarabaeidae</taxon>
        <taxon>Rutelinae</taxon>
        <taxon>Popillia</taxon>
    </lineage>
</organism>
<gene>
    <name evidence="3" type="ORF">QE152_g37131</name>
</gene>
<feature type="domain" description="Integrase catalytic" evidence="2">
    <location>
        <begin position="191"/>
        <end position="341"/>
    </location>
</feature>
<dbReference type="GO" id="GO:0015074">
    <property type="term" value="P:DNA integration"/>
    <property type="evidence" value="ECO:0007669"/>
    <property type="project" value="InterPro"/>
</dbReference>
<dbReference type="AlphaFoldDB" id="A0AAW1IBQ9"/>
<dbReference type="Pfam" id="PF17921">
    <property type="entry name" value="Integrase_H2C2"/>
    <property type="match status" value="1"/>
</dbReference>
<reference evidence="3 4" key="1">
    <citation type="journal article" date="2024" name="BMC Genomics">
        <title>De novo assembly and annotation of Popillia japonica's genome with initial clues to its potential as an invasive pest.</title>
        <authorList>
            <person name="Cucini C."/>
            <person name="Boschi S."/>
            <person name="Funari R."/>
            <person name="Cardaioli E."/>
            <person name="Iannotti N."/>
            <person name="Marturano G."/>
            <person name="Paoli F."/>
            <person name="Bruttini M."/>
            <person name="Carapelli A."/>
            <person name="Frati F."/>
            <person name="Nardi F."/>
        </authorList>
    </citation>
    <scope>NUCLEOTIDE SEQUENCE [LARGE SCALE GENOMIC DNA]</scope>
    <source>
        <strain evidence="3">DMR45628</strain>
    </source>
</reference>
<dbReference type="Pfam" id="PF00665">
    <property type="entry name" value="rve"/>
    <property type="match status" value="1"/>
</dbReference>
<dbReference type="GO" id="GO:0003964">
    <property type="term" value="F:RNA-directed DNA polymerase activity"/>
    <property type="evidence" value="ECO:0007669"/>
    <property type="project" value="UniProtKB-EC"/>
</dbReference>
<dbReference type="InterPro" id="IPR001584">
    <property type="entry name" value="Integrase_cat-core"/>
</dbReference>
<proteinExistence type="predicted"/>
<dbReference type="PROSITE" id="PS50994">
    <property type="entry name" value="INTEGRASE"/>
    <property type="match status" value="1"/>
</dbReference>
<protein>
    <recommendedName>
        <fullName evidence="1">RNA-directed DNA polymerase</fullName>
        <ecNumber evidence="1">2.7.7.49</ecNumber>
    </recommendedName>
</protein>
<name>A0AAW1IBQ9_POPJA</name>
<accession>A0AAW1IBQ9</accession>
<dbReference type="Proteomes" id="UP001458880">
    <property type="component" value="Unassembled WGS sequence"/>
</dbReference>
<dbReference type="Gene3D" id="3.30.420.10">
    <property type="entry name" value="Ribonuclease H-like superfamily/Ribonuclease H"/>
    <property type="match status" value="1"/>
</dbReference>
<dbReference type="EMBL" id="JASPKY010000700">
    <property type="protein sequence ID" value="KAK9686516.1"/>
    <property type="molecule type" value="Genomic_DNA"/>
</dbReference>